<dbReference type="Proteomes" id="UP001589627">
    <property type="component" value="Unassembled WGS sequence"/>
</dbReference>
<comment type="caution">
    <text evidence="2">The sequence shown here is derived from an EMBL/GenBank/DDBJ whole genome shotgun (WGS) entry which is preliminary data.</text>
</comment>
<accession>A0ABV5YZB1</accession>
<feature type="non-terminal residue" evidence="2">
    <location>
        <position position="62"/>
    </location>
</feature>
<reference evidence="2 3" key="1">
    <citation type="submission" date="2024-09" db="EMBL/GenBank/DDBJ databases">
        <authorList>
            <person name="Sun Q."/>
            <person name="Mori K."/>
        </authorList>
    </citation>
    <scope>NUCLEOTIDE SEQUENCE [LARGE SCALE GENOMIC DNA]</scope>
    <source>
        <strain evidence="2 3">TBRC 0563</strain>
    </source>
</reference>
<evidence type="ECO:0000256" key="1">
    <source>
        <dbReference type="SAM" id="MobiDB-lite"/>
    </source>
</evidence>
<keyword evidence="3" id="KW-1185">Reference proteome</keyword>
<organism evidence="2 3">
    <name type="scientific">Actinoallomurus acaciae</name>
    <dbReference type="NCBI Taxonomy" id="502577"/>
    <lineage>
        <taxon>Bacteria</taxon>
        <taxon>Bacillati</taxon>
        <taxon>Actinomycetota</taxon>
        <taxon>Actinomycetes</taxon>
        <taxon>Streptosporangiales</taxon>
        <taxon>Thermomonosporaceae</taxon>
        <taxon>Actinoallomurus</taxon>
    </lineage>
</organism>
<gene>
    <name evidence="2" type="ORF">ACFFNX_50640</name>
</gene>
<sequence length="62" mass="6643">MVVVDRHRVAQVAGADGGRLRRAHQDPGRNLFDDVAAGEPTLTTEGTVGDYPSKIPMIDIVT</sequence>
<feature type="region of interest" description="Disordered" evidence="1">
    <location>
        <begin position="15"/>
        <end position="35"/>
    </location>
</feature>
<evidence type="ECO:0000313" key="3">
    <source>
        <dbReference type="Proteomes" id="UP001589627"/>
    </source>
</evidence>
<dbReference type="EMBL" id="JBHLZP010001084">
    <property type="protein sequence ID" value="MFB9840432.1"/>
    <property type="molecule type" value="Genomic_DNA"/>
</dbReference>
<evidence type="ECO:0000313" key="2">
    <source>
        <dbReference type="EMBL" id="MFB9840432.1"/>
    </source>
</evidence>
<protein>
    <submittedName>
        <fullName evidence="2">Uncharacterized protein</fullName>
    </submittedName>
</protein>
<dbReference type="RefSeq" id="WP_378213655.1">
    <property type="nucleotide sequence ID" value="NZ_JBHLZP010001084.1"/>
</dbReference>
<name>A0ABV5YZB1_9ACTN</name>
<proteinExistence type="predicted"/>